<dbReference type="EMBL" id="WHUW01000027">
    <property type="protein sequence ID" value="KAF8434828.1"/>
    <property type="molecule type" value="Genomic_DNA"/>
</dbReference>
<proteinExistence type="predicted"/>
<gene>
    <name evidence="2" type="ORF">L210DRAFT_3552465</name>
</gene>
<evidence type="ECO:0000313" key="2">
    <source>
        <dbReference type="EMBL" id="KAF8434828.1"/>
    </source>
</evidence>
<dbReference type="Proteomes" id="UP001194468">
    <property type="component" value="Unassembled WGS sequence"/>
</dbReference>
<feature type="region of interest" description="Disordered" evidence="1">
    <location>
        <begin position="1"/>
        <end position="22"/>
    </location>
</feature>
<name>A0AAD4BML9_BOLED</name>
<keyword evidence="3" id="KW-1185">Reference proteome</keyword>
<sequence length="292" mass="32233">MNLTSTVTKSPSPNSQSDSVVSAQPPSFIPFQVGPSLEHIPDDVLLEVVSHLPTIDDTLCSPLASFRHPEYAIPSTVLVRTPTLHALSKTSRLLRSRCLAIAWQRTEFWGINFWKRFVFDNPMGKATKNTLRVLKACPHLLPLIRTMSVILIEYQKAEIIPAFAACLATLPNLNTIRVIGSETRMQTVIKDAFRGKQFPSVRRISLPSSAHEIVRKCPNVEEVACVDEDGSKIVQSLVEGKCHQVRILKGISAPLTRLADLVPNLTHASVAKGVSPFRHLVGNILTSLHSRT</sequence>
<evidence type="ECO:0000256" key="1">
    <source>
        <dbReference type="SAM" id="MobiDB-lite"/>
    </source>
</evidence>
<comment type="caution">
    <text evidence="2">The sequence shown here is derived from an EMBL/GenBank/DDBJ whole genome shotgun (WGS) entry which is preliminary data.</text>
</comment>
<reference evidence="2" key="1">
    <citation type="submission" date="2019-10" db="EMBL/GenBank/DDBJ databases">
        <authorList>
            <consortium name="DOE Joint Genome Institute"/>
            <person name="Kuo A."/>
            <person name="Miyauchi S."/>
            <person name="Kiss E."/>
            <person name="Drula E."/>
            <person name="Kohler A."/>
            <person name="Sanchez-Garcia M."/>
            <person name="Andreopoulos B."/>
            <person name="Barry K.W."/>
            <person name="Bonito G."/>
            <person name="Buee M."/>
            <person name="Carver A."/>
            <person name="Chen C."/>
            <person name="Cichocki N."/>
            <person name="Clum A."/>
            <person name="Culley D."/>
            <person name="Crous P.W."/>
            <person name="Fauchery L."/>
            <person name="Girlanda M."/>
            <person name="Hayes R."/>
            <person name="Keri Z."/>
            <person name="LaButti K."/>
            <person name="Lipzen A."/>
            <person name="Lombard V."/>
            <person name="Magnuson J."/>
            <person name="Maillard F."/>
            <person name="Morin E."/>
            <person name="Murat C."/>
            <person name="Nolan M."/>
            <person name="Ohm R."/>
            <person name="Pangilinan J."/>
            <person name="Pereira M."/>
            <person name="Perotto S."/>
            <person name="Peter M."/>
            <person name="Riley R."/>
            <person name="Sitrit Y."/>
            <person name="Stielow B."/>
            <person name="Szollosi G."/>
            <person name="Zifcakova L."/>
            <person name="Stursova M."/>
            <person name="Spatafora J.W."/>
            <person name="Tedersoo L."/>
            <person name="Vaario L.-M."/>
            <person name="Yamada A."/>
            <person name="Yan M."/>
            <person name="Wang P."/>
            <person name="Xu J."/>
            <person name="Bruns T."/>
            <person name="Baldrian P."/>
            <person name="Vilgalys R."/>
            <person name="Henrissat B."/>
            <person name="Grigoriev I.V."/>
            <person name="Hibbett D."/>
            <person name="Nagy L.G."/>
            <person name="Martin F.M."/>
        </authorList>
    </citation>
    <scope>NUCLEOTIDE SEQUENCE</scope>
    <source>
        <strain evidence="2">BED1</strain>
    </source>
</reference>
<accession>A0AAD4BML9</accession>
<protein>
    <submittedName>
        <fullName evidence="2">Uncharacterized protein</fullName>
    </submittedName>
</protein>
<organism evidence="2 3">
    <name type="scientific">Boletus edulis BED1</name>
    <dbReference type="NCBI Taxonomy" id="1328754"/>
    <lineage>
        <taxon>Eukaryota</taxon>
        <taxon>Fungi</taxon>
        <taxon>Dikarya</taxon>
        <taxon>Basidiomycota</taxon>
        <taxon>Agaricomycotina</taxon>
        <taxon>Agaricomycetes</taxon>
        <taxon>Agaricomycetidae</taxon>
        <taxon>Boletales</taxon>
        <taxon>Boletineae</taxon>
        <taxon>Boletaceae</taxon>
        <taxon>Boletoideae</taxon>
        <taxon>Boletus</taxon>
    </lineage>
</organism>
<dbReference type="AlphaFoldDB" id="A0AAD4BML9"/>
<reference evidence="2" key="2">
    <citation type="journal article" date="2020" name="Nat. Commun.">
        <title>Large-scale genome sequencing of mycorrhizal fungi provides insights into the early evolution of symbiotic traits.</title>
        <authorList>
            <person name="Miyauchi S."/>
            <person name="Kiss E."/>
            <person name="Kuo A."/>
            <person name="Drula E."/>
            <person name="Kohler A."/>
            <person name="Sanchez-Garcia M."/>
            <person name="Morin E."/>
            <person name="Andreopoulos B."/>
            <person name="Barry K.W."/>
            <person name="Bonito G."/>
            <person name="Buee M."/>
            <person name="Carver A."/>
            <person name="Chen C."/>
            <person name="Cichocki N."/>
            <person name="Clum A."/>
            <person name="Culley D."/>
            <person name="Crous P.W."/>
            <person name="Fauchery L."/>
            <person name="Girlanda M."/>
            <person name="Hayes R.D."/>
            <person name="Keri Z."/>
            <person name="LaButti K."/>
            <person name="Lipzen A."/>
            <person name="Lombard V."/>
            <person name="Magnuson J."/>
            <person name="Maillard F."/>
            <person name="Murat C."/>
            <person name="Nolan M."/>
            <person name="Ohm R.A."/>
            <person name="Pangilinan J."/>
            <person name="Pereira M.F."/>
            <person name="Perotto S."/>
            <person name="Peter M."/>
            <person name="Pfister S."/>
            <person name="Riley R."/>
            <person name="Sitrit Y."/>
            <person name="Stielow J.B."/>
            <person name="Szollosi G."/>
            <person name="Zifcakova L."/>
            <person name="Stursova M."/>
            <person name="Spatafora J.W."/>
            <person name="Tedersoo L."/>
            <person name="Vaario L.M."/>
            <person name="Yamada A."/>
            <person name="Yan M."/>
            <person name="Wang P."/>
            <person name="Xu J."/>
            <person name="Bruns T."/>
            <person name="Baldrian P."/>
            <person name="Vilgalys R."/>
            <person name="Dunand C."/>
            <person name="Henrissat B."/>
            <person name="Grigoriev I.V."/>
            <person name="Hibbett D."/>
            <person name="Nagy L.G."/>
            <person name="Martin F.M."/>
        </authorList>
    </citation>
    <scope>NUCLEOTIDE SEQUENCE</scope>
    <source>
        <strain evidence="2">BED1</strain>
    </source>
</reference>
<evidence type="ECO:0000313" key="3">
    <source>
        <dbReference type="Proteomes" id="UP001194468"/>
    </source>
</evidence>